<evidence type="ECO:0000313" key="3">
    <source>
        <dbReference type="Proteomes" id="UP000663889"/>
    </source>
</evidence>
<dbReference type="Proteomes" id="UP000663889">
    <property type="component" value="Unassembled WGS sequence"/>
</dbReference>
<feature type="compositionally biased region" description="Low complexity" evidence="1">
    <location>
        <begin position="621"/>
        <end position="630"/>
    </location>
</feature>
<evidence type="ECO:0000313" key="2">
    <source>
        <dbReference type="EMBL" id="CAF1475060.1"/>
    </source>
</evidence>
<protein>
    <recommendedName>
        <fullName evidence="4">Gag-like protein</fullName>
    </recommendedName>
</protein>
<proteinExistence type="predicted"/>
<feature type="compositionally biased region" description="Polar residues" evidence="1">
    <location>
        <begin position="584"/>
        <end position="608"/>
    </location>
</feature>
<feature type="compositionally biased region" description="Low complexity" evidence="1">
    <location>
        <begin position="102"/>
        <end position="115"/>
    </location>
</feature>
<accession>A0A815RBX3</accession>
<comment type="caution">
    <text evidence="2">The sequence shown here is derived from an EMBL/GenBank/DDBJ whole genome shotgun (WGS) entry which is preliminary data.</text>
</comment>
<feature type="compositionally biased region" description="Low complexity" evidence="1">
    <location>
        <begin position="1"/>
        <end position="17"/>
    </location>
</feature>
<feature type="compositionally biased region" description="Low complexity" evidence="1">
    <location>
        <begin position="564"/>
        <end position="579"/>
    </location>
</feature>
<sequence>MTHCSRSSSIPSSSPGSLQQQARHLSRLTDNPITSSSIQHQYQLINNQITKTHTDITIVPPPLSACNQTSSTPRRPLDESNSSEFQVQSRTKKSRPHEPTPTNVNSNNKITTTTTSSSLTTDRQFCFSSTQLKYAISNKLPCFYLKFNLDDDPVQQHKLPSAMIVASWIRHLIQQQSAQLLGDFSLLVSAGKNRYKVGVTTKKDFLLLWNCKWPRDMNKIDIEIERPRVLPDSCAVVLRYVPTDLPREFVIQEILKSIKSAVQFSKINYHRPRATDDFRFCIIDENEYEEVLSIGRLAIGHVLLPITAFIPGLKMTYCSNCWELGHTRYQCKVGPRCRKCLDSWNYNHTCQKAAVCAQCQGPHASLSTECPVVLHYRRTLKEEVNNAVKDGWLNQGKVDNKGGACNVGGGELDYPALNLKPTNKPRLAWVEVQAASSNLQNFQGIDQLGELVTQMKLVLDSTRRMELKFDNQVMQMDLLEKKSCINNQAIFVLANIMQQMINASLEKKNKQLLLQKIVQQLEDFKDDLKQHHLHFLLAELQIKHQHQQQQQSKSTLATSPSFPISRITNQTSTSTTTTIPINKACNQTSSTPRRPLDESNSSEFQVQSRTKKSRPHEPTPTNVNSNNKITTTITSSSSSLTTDRQFCFSSTQLKYAISNKLPCFYLKFRIDDDLVQQQKLPSAMIVAA</sequence>
<feature type="region of interest" description="Disordered" evidence="1">
    <location>
        <begin position="59"/>
        <end position="115"/>
    </location>
</feature>
<evidence type="ECO:0000256" key="1">
    <source>
        <dbReference type="SAM" id="MobiDB-lite"/>
    </source>
</evidence>
<feature type="region of interest" description="Disordered" evidence="1">
    <location>
        <begin position="548"/>
        <end position="630"/>
    </location>
</feature>
<organism evidence="2 3">
    <name type="scientific">Rotaria sordida</name>
    <dbReference type="NCBI Taxonomy" id="392033"/>
    <lineage>
        <taxon>Eukaryota</taxon>
        <taxon>Metazoa</taxon>
        <taxon>Spiralia</taxon>
        <taxon>Gnathifera</taxon>
        <taxon>Rotifera</taxon>
        <taxon>Eurotatoria</taxon>
        <taxon>Bdelloidea</taxon>
        <taxon>Philodinida</taxon>
        <taxon>Philodinidae</taxon>
        <taxon>Rotaria</taxon>
    </lineage>
</organism>
<gene>
    <name evidence="2" type="ORF">SEV965_LOCUS34830</name>
</gene>
<dbReference type="AlphaFoldDB" id="A0A815RBX3"/>
<feature type="compositionally biased region" description="Polar residues" evidence="1">
    <location>
        <begin position="65"/>
        <end position="89"/>
    </location>
</feature>
<name>A0A815RBX3_9BILA</name>
<reference evidence="2" key="1">
    <citation type="submission" date="2021-02" db="EMBL/GenBank/DDBJ databases">
        <authorList>
            <person name="Nowell W R."/>
        </authorList>
    </citation>
    <scope>NUCLEOTIDE SEQUENCE</scope>
</reference>
<evidence type="ECO:0008006" key="4">
    <source>
        <dbReference type="Google" id="ProtNLM"/>
    </source>
</evidence>
<dbReference type="EMBL" id="CAJNOU010005344">
    <property type="protein sequence ID" value="CAF1475060.1"/>
    <property type="molecule type" value="Genomic_DNA"/>
</dbReference>
<feature type="region of interest" description="Disordered" evidence="1">
    <location>
        <begin position="1"/>
        <end position="25"/>
    </location>
</feature>